<keyword evidence="2" id="KW-0812">Transmembrane</keyword>
<keyword evidence="2" id="KW-0472">Membrane</keyword>
<protein>
    <recommendedName>
        <fullName evidence="5">Pheromone receptor</fullName>
    </recommendedName>
</protein>
<sequence length="310" mass="33462">MSGSNSSNAQSFLTTADAAVVNEFITLELLDGILLGVELVLTSSACYLMIRHGLRDSIPRSCLVAAMTVMFICSVLKLTANVIDWEAQINGLAYENYDPLPTLIKWDIIAIITVRISPVLVSGIVDAVFTVRAASKGDFTTTDAAAKRLLPIALLCTNLIATLMIAYKTWEYRHFVKIHLGDADAAGGNHRVEQVLVLLVESGFIYCGLWILIIIGTTPVLSPIANSYVAIVLPHAATIYPTMIVLLTALQKTLCDTTLQGEVYVTQNSIRFASASVPTTSTIQAFGSKPEPVFHQDRAGTNTGYSGDHL</sequence>
<dbReference type="Proteomes" id="UP001498398">
    <property type="component" value="Unassembled WGS sequence"/>
</dbReference>
<keyword evidence="2" id="KW-1133">Transmembrane helix</keyword>
<evidence type="ECO:0008006" key="5">
    <source>
        <dbReference type="Google" id="ProtNLM"/>
    </source>
</evidence>
<feature type="transmembrane region" description="Helical" evidence="2">
    <location>
        <begin position="228"/>
        <end position="250"/>
    </location>
</feature>
<feature type="transmembrane region" description="Helical" evidence="2">
    <location>
        <begin position="203"/>
        <end position="221"/>
    </location>
</feature>
<feature type="transmembrane region" description="Helical" evidence="2">
    <location>
        <begin position="149"/>
        <end position="167"/>
    </location>
</feature>
<feature type="transmembrane region" description="Helical" evidence="2">
    <location>
        <begin position="32"/>
        <end position="50"/>
    </location>
</feature>
<feature type="region of interest" description="Disordered" evidence="1">
    <location>
        <begin position="291"/>
        <end position="310"/>
    </location>
</feature>
<evidence type="ECO:0000313" key="4">
    <source>
        <dbReference type="Proteomes" id="UP001498398"/>
    </source>
</evidence>
<feature type="compositionally biased region" description="Polar residues" evidence="1">
    <location>
        <begin position="299"/>
        <end position="310"/>
    </location>
</feature>
<evidence type="ECO:0000256" key="1">
    <source>
        <dbReference type="SAM" id="MobiDB-lite"/>
    </source>
</evidence>
<comment type="caution">
    <text evidence="3">The sequence shown here is derived from an EMBL/GenBank/DDBJ whole genome shotgun (WGS) entry which is preliminary data.</text>
</comment>
<reference evidence="3 4" key="1">
    <citation type="submission" date="2024-01" db="EMBL/GenBank/DDBJ databases">
        <title>A draft genome for the cacao thread blight pathogen Marasmiellus scandens.</title>
        <authorList>
            <person name="Baruah I.K."/>
            <person name="Leung J."/>
            <person name="Bukari Y."/>
            <person name="Amoako-Attah I."/>
            <person name="Meinhardt L.W."/>
            <person name="Bailey B.A."/>
            <person name="Cohen S.P."/>
        </authorList>
    </citation>
    <scope>NUCLEOTIDE SEQUENCE [LARGE SCALE GENOMIC DNA]</scope>
    <source>
        <strain evidence="3 4">GH-19</strain>
    </source>
</reference>
<evidence type="ECO:0000256" key="2">
    <source>
        <dbReference type="SAM" id="Phobius"/>
    </source>
</evidence>
<accession>A0ABR1K572</accession>
<dbReference type="EMBL" id="JBANRG010000002">
    <property type="protein sequence ID" value="KAK7471184.1"/>
    <property type="molecule type" value="Genomic_DNA"/>
</dbReference>
<gene>
    <name evidence="3" type="ORF">VKT23_002594</name>
</gene>
<feature type="transmembrane region" description="Helical" evidence="2">
    <location>
        <begin position="62"/>
        <end position="83"/>
    </location>
</feature>
<proteinExistence type="predicted"/>
<organism evidence="3 4">
    <name type="scientific">Marasmiellus scandens</name>
    <dbReference type="NCBI Taxonomy" id="2682957"/>
    <lineage>
        <taxon>Eukaryota</taxon>
        <taxon>Fungi</taxon>
        <taxon>Dikarya</taxon>
        <taxon>Basidiomycota</taxon>
        <taxon>Agaricomycotina</taxon>
        <taxon>Agaricomycetes</taxon>
        <taxon>Agaricomycetidae</taxon>
        <taxon>Agaricales</taxon>
        <taxon>Marasmiineae</taxon>
        <taxon>Omphalotaceae</taxon>
        <taxon>Marasmiellus</taxon>
    </lineage>
</organism>
<keyword evidence="4" id="KW-1185">Reference proteome</keyword>
<name>A0ABR1K572_9AGAR</name>
<evidence type="ECO:0000313" key="3">
    <source>
        <dbReference type="EMBL" id="KAK7471184.1"/>
    </source>
</evidence>